<evidence type="ECO:0000313" key="4">
    <source>
        <dbReference type="Proteomes" id="UP001552479"/>
    </source>
</evidence>
<reference evidence="3 4" key="1">
    <citation type="submission" date="2024-06" db="EMBL/GenBank/DDBJ databases">
        <title>The Natural Products Discovery Center: Release of the First 8490 Sequenced Strains for Exploring Actinobacteria Biosynthetic Diversity.</title>
        <authorList>
            <person name="Kalkreuter E."/>
            <person name="Kautsar S.A."/>
            <person name="Yang D."/>
            <person name="Bader C.D."/>
            <person name="Teijaro C.N."/>
            <person name="Fluegel L."/>
            <person name="Davis C.M."/>
            <person name="Simpson J.R."/>
            <person name="Lauterbach L."/>
            <person name="Steele A.D."/>
            <person name="Gui C."/>
            <person name="Meng S."/>
            <person name="Li G."/>
            <person name="Viehrig K."/>
            <person name="Ye F."/>
            <person name="Su P."/>
            <person name="Kiefer A.F."/>
            <person name="Nichols A."/>
            <person name="Cepeda A.J."/>
            <person name="Yan W."/>
            <person name="Fan B."/>
            <person name="Jiang Y."/>
            <person name="Adhikari A."/>
            <person name="Zheng C.-J."/>
            <person name="Schuster L."/>
            <person name="Cowan T.M."/>
            <person name="Smanski M.J."/>
            <person name="Chevrette M.G."/>
            <person name="De Carvalho L.P.S."/>
            <person name="Shen B."/>
        </authorList>
    </citation>
    <scope>NUCLEOTIDE SEQUENCE [LARGE SCALE GENOMIC DNA]</scope>
    <source>
        <strain evidence="3 4">NPDC053791</strain>
    </source>
</reference>
<evidence type="ECO:0000256" key="1">
    <source>
        <dbReference type="SAM" id="MobiDB-lite"/>
    </source>
</evidence>
<protein>
    <recommendedName>
        <fullName evidence="5">Secreted protein</fullName>
    </recommendedName>
</protein>
<accession>A0ABV3J035</accession>
<evidence type="ECO:0008006" key="5">
    <source>
        <dbReference type="Google" id="ProtNLM"/>
    </source>
</evidence>
<feature type="signal peptide" evidence="2">
    <location>
        <begin position="1"/>
        <end position="24"/>
    </location>
</feature>
<name>A0ABV3J035_9ACTN</name>
<feature type="compositionally biased region" description="Pro residues" evidence="1">
    <location>
        <begin position="152"/>
        <end position="168"/>
    </location>
</feature>
<feature type="chain" id="PRO_5046043450" description="Secreted protein" evidence="2">
    <location>
        <begin position="25"/>
        <end position="218"/>
    </location>
</feature>
<keyword evidence="2" id="KW-0732">Signal</keyword>
<evidence type="ECO:0000256" key="2">
    <source>
        <dbReference type="SAM" id="SignalP"/>
    </source>
</evidence>
<keyword evidence="4" id="KW-1185">Reference proteome</keyword>
<dbReference type="RefSeq" id="WP_359103816.1">
    <property type="nucleotide sequence ID" value="NZ_JBEZGT010000026.1"/>
</dbReference>
<proteinExistence type="predicted"/>
<gene>
    <name evidence="3" type="ORF">AB0L03_24460</name>
</gene>
<organism evidence="3 4">
    <name type="scientific">Streptomyces roseoverticillatus</name>
    <dbReference type="NCBI Taxonomy" id="66429"/>
    <lineage>
        <taxon>Bacteria</taxon>
        <taxon>Bacillati</taxon>
        <taxon>Actinomycetota</taxon>
        <taxon>Actinomycetes</taxon>
        <taxon>Kitasatosporales</taxon>
        <taxon>Streptomycetaceae</taxon>
        <taxon>Streptomyces</taxon>
    </lineage>
</organism>
<comment type="caution">
    <text evidence="3">The sequence shown here is derived from an EMBL/GenBank/DDBJ whole genome shotgun (WGS) entry which is preliminary data.</text>
</comment>
<feature type="region of interest" description="Disordered" evidence="1">
    <location>
        <begin position="115"/>
        <end position="182"/>
    </location>
</feature>
<dbReference type="Proteomes" id="UP001552479">
    <property type="component" value="Unassembled WGS sequence"/>
</dbReference>
<sequence>MDSVRLALCGALAAVAVCAPPAHANDEPATMSGTIELTPVSAHPGGQVQLRVAGCAGDKATAASEAFVADARLARDSAGLFAAAAVRSSVDPGVYPVRVTCDGEDAVAEGKLTVVPHGKPLPSTHDNEQAVLPSPSPQHDRERAMDSRPAVHPQPPQAPHEPPAPVAPVPAGGGGTAAAENAPGTPGLVLAGVTALIATGLIWHRRRTEAAQQSSGQQ</sequence>
<dbReference type="EMBL" id="JBFASG010000028">
    <property type="protein sequence ID" value="MEV4925937.1"/>
    <property type="molecule type" value="Genomic_DNA"/>
</dbReference>
<evidence type="ECO:0000313" key="3">
    <source>
        <dbReference type="EMBL" id="MEV4925937.1"/>
    </source>
</evidence>